<evidence type="ECO:0000313" key="3">
    <source>
        <dbReference type="EMBL" id="THC88992.1"/>
    </source>
</evidence>
<dbReference type="EMBL" id="QUQM01000004">
    <property type="protein sequence ID" value="KAA8647420.1"/>
    <property type="molecule type" value="Genomic_DNA"/>
</dbReference>
<feature type="compositionally biased region" description="Basic and acidic residues" evidence="1">
    <location>
        <begin position="419"/>
        <end position="441"/>
    </location>
</feature>
<feature type="compositionally biased region" description="Polar residues" evidence="1">
    <location>
        <begin position="335"/>
        <end position="344"/>
    </location>
</feature>
<dbReference type="RefSeq" id="XP_033426781.1">
    <property type="nucleotide sequence ID" value="XM_033570749.1"/>
</dbReference>
<reference evidence="2 5" key="2">
    <citation type="submission" date="2019-08" db="EMBL/GenBank/DDBJ databases">
        <title>The genome sequence of a newly discovered highly antifungal drug resistant Aspergillus species, Aspergillus tanneri NIH 1004.</title>
        <authorList>
            <person name="Mounaud S."/>
            <person name="Singh I."/>
            <person name="Joardar V."/>
            <person name="Pakala S."/>
            <person name="Pakala S."/>
            <person name="Venepally P."/>
            <person name="Chung J.K."/>
            <person name="Losada L."/>
            <person name="Nierman W.C."/>
        </authorList>
    </citation>
    <scope>NUCLEOTIDE SEQUENCE [LARGE SCALE GENOMIC DNA]</scope>
    <source>
        <strain evidence="2 5">NIH1004</strain>
    </source>
</reference>
<feature type="compositionally biased region" description="Polar residues" evidence="1">
    <location>
        <begin position="247"/>
        <end position="258"/>
    </location>
</feature>
<feature type="compositionally biased region" description="Polar residues" evidence="1">
    <location>
        <begin position="164"/>
        <end position="184"/>
    </location>
</feature>
<feature type="compositionally biased region" description="Low complexity" evidence="1">
    <location>
        <begin position="71"/>
        <end position="82"/>
    </location>
</feature>
<feature type="compositionally biased region" description="Basic and acidic residues" evidence="1">
    <location>
        <begin position="566"/>
        <end position="578"/>
    </location>
</feature>
<keyword evidence="4" id="KW-1185">Reference proteome</keyword>
<feature type="compositionally biased region" description="Polar residues" evidence="1">
    <location>
        <begin position="110"/>
        <end position="123"/>
    </location>
</feature>
<feature type="compositionally biased region" description="Low complexity" evidence="1">
    <location>
        <begin position="23"/>
        <end position="37"/>
    </location>
</feature>
<feature type="compositionally biased region" description="Basic and acidic residues" evidence="1">
    <location>
        <begin position="450"/>
        <end position="461"/>
    </location>
</feature>
<evidence type="ECO:0000313" key="5">
    <source>
        <dbReference type="Proteomes" id="UP000324241"/>
    </source>
</evidence>
<evidence type="ECO:0000313" key="4">
    <source>
        <dbReference type="Proteomes" id="UP000308092"/>
    </source>
</evidence>
<sequence>MSDTGAHPGVRSLLAKFENNQNTTTSPPSRGRSPVGSENSGAGRPLSKVRASFIAVDGAVQSNPVVGLRKASGGSDSPAGPSRVKTFNSDDSGSLKSPLSLSPISNSFPESSANGNDSKNSISKELPGASTGAPMGSAEESTKPVIKETVPSHNKENHSVAESAASTSPAVQSVKPTNTVTKRPSTIHIAKASTASKPTSGSTSVTGPRSSTKPRTPTSPAMTENNKAKATRTAKTATAGDHRVPTQKPSRTSLTTAVRTASRPPRSSMPSREPTRPTVSGTKPRSNSPSRSARLPASATAPTLSSSGKLGATGTTTSRLTRKPSTLKPAAGANQRATTPTASNVRKHASRPSPPGHSGSERPHSRVSQGGSKPVDEGFLARMMRPTASSASKTHDKVEAKSPPRSTKTARAPVQKVVPKTEPRAPRPTKETSKSVKRGEETTAENPNEEPQKSAKQHTSEDVTQAPSEPQVDEKTVDAEAKRAAEEPVEATLEKPSTDAPIDSSVPQPSEVPVDAEAPAEPKPEVSVEQPTEASIEQTINAVQSTTVEPVAPTEPVDAPTPSDTPECHPSAEVRESVESAPPVQTEAEPTPENAAETSDPTTESKPIEDDVDADIGKLSLN</sequence>
<feature type="compositionally biased region" description="Low complexity" evidence="1">
    <location>
        <begin position="89"/>
        <end position="109"/>
    </location>
</feature>
<organism evidence="3 4">
    <name type="scientific">Aspergillus tanneri</name>
    <dbReference type="NCBI Taxonomy" id="1220188"/>
    <lineage>
        <taxon>Eukaryota</taxon>
        <taxon>Fungi</taxon>
        <taxon>Dikarya</taxon>
        <taxon>Ascomycota</taxon>
        <taxon>Pezizomycotina</taxon>
        <taxon>Eurotiomycetes</taxon>
        <taxon>Eurotiomycetidae</taxon>
        <taxon>Eurotiales</taxon>
        <taxon>Aspergillaceae</taxon>
        <taxon>Aspergillus</taxon>
        <taxon>Aspergillus subgen. Circumdati</taxon>
    </lineage>
</organism>
<feature type="region of interest" description="Disordered" evidence="1">
    <location>
        <begin position="1"/>
        <end position="46"/>
    </location>
</feature>
<feature type="compositionally biased region" description="Low complexity" evidence="1">
    <location>
        <begin position="586"/>
        <end position="598"/>
    </location>
</feature>
<evidence type="ECO:0000313" key="2">
    <source>
        <dbReference type="EMBL" id="KAA8647420.1"/>
    </source>
</evidence>
<feature type="compositionally biased region" description="Basic and acidic residues" evidence="1">
    <location>
        <begin position="393"/>
        <end position="402"/>
    </location>
</feature>
<proteinExistence type="predicted"/>
<protein>
    <recommendedName>
        <fullName evidence="6">Mucin-7</fullName>
    </recommendedName>
</protein>
<dbReference type="Proteomes" id="UP000308092">
    <property type="component" value="Unassembled WGS sequence"/>
</dbReference>
<name>A0A4S3J342_9EURO</name>
<evidence type="ECO:0000256" key="1">
    <source>
        <dbReference type="SAM" id="MobiDB-lite"/>
    </source>
</evidence>
<dbReference type="Proteomes" id="UP000324241">
    <property type="component" value="Unassembled WGS sequence"/>
</dbReference>
<gene>
    <name evidence="2" type="ORF">ATNIH1004_006113</name>
    <name evidence="3" type="ORF">EYZ11_011559</name>
</gene>
<dbReference type="OrthoDB" id="3600083at2759"/>
<dbReference type="AlphaFoldDB" id="A0A4S3J342"/>
<evidence type="ECO:0008006" key="6">
    <source>
        <dbReference type="Google" id="ProtNLM"/>
    </source>
</evidence>
<reference evidence="3 4" key="1">
    <citation type="submission" date="2019-03" db="EMBL/GenBank/DDBJ databases">
        <title>The genome sequence of a newly discovered highly antifungal drug resistant Aspergillus species, Aspergillus tanneri NIH 1004.</title>
        <authorList>
            <person name="Mounaud S."/>
            <person name="Singh I."/>
            <person name="Joardar V."/>
            <person name="Pakala S."/>
            <person name="Pakala S."/>
            <person name="Venepally P."/>
            <person name="Hoover J."/>
            <person name="Nierman W."/>
            <person name="Chung J."/>
            <person name="Losada L."/>
        </authorList>
    </citation>
    <scope>NUCLEOTIDE SEQUENCE [LARGE SCALE GENOMIC DNA]</scope>
    <source>
        <strain evidence="3 4">NIH1004</strain>
    </source>
</reference>
<accession>A0A4S3J342</accession>
<comment type="caution">
    <text evidence="3">The sequence shown here is derived from an EMBL/GenBank/DDBJ whole genome shotgun (WGS) entry which is preliminary data.</text>
</comment>
<feature type="region of interest" description="Disordered" evidence="1">
    <location>
        <begin position="58"/>
        <end position="622"/>
    </location>
</feature>
<feature type="compositionally biased region" description="Basic and acidic residues" evidence="1">
    <location>
        <begin position="472"/>
        <end position="497"/>
    </location>
</feature>
<dbReference type="EMBL" id="SOSA01000729">
    <property type="protein sequence ID" value="THC88992.1"/>
    <property type="molecule type" value="Genomic_DNA"/>
</dbReference>
<dbReference type="GeneID" id="54328815"/>
<feature type="compositionally biased region" description="Polar residues" evidence="1">
    <location>
        <begin position="529"/>
        <end position="548"/>
    </location>
</feature>
<dbReference type="VEuPathDB" id="FungiDB:EYZ11_011559"/>
<feature type="compositionally biased region" description="Polar residues" evidence="1">
    <location>
        <begin position="193"/>
        <end position="225"/>
    </location>
</feature>
<feature type="compositionally biased region" description="Low complexity" evidence="1">
    <location>
        <begin position="259"/>
        <end position="307"/>
    </location>
</feature>